<feature type="binding site" evidence="7">
    <location>
        <position position="133"/>
    </location>
    <ligand>
        <name>Zn(2+)</name>
        <dbReference type="ChEBI" id="CHEBI:29105"/>
    </ligand>
</feature>
<organism evidence="10 11">
    <name type="scientific">Bathycoccus prasinos</name>
    <dbReference type="NCBI Taxonomy" id="41875"/>
    <lineage>
        <taxon>Eukaryota</taxon>
        <taxon>Viridiplantae</taxon>
        <taxon>Chlorophyta</taxon>
        <taxon>Mamiellophyceae</taxon>
        <taxon>Mamiellales</taxon>
        <taxon>Bathycoccaceae</taxon>
        <taxon>Bathycoccus</taxon>
    </lineage>
</organism>
<accession>K8EPR9</accession>
<dbReference type="EC" id="4.2.1.1" evidence="2 8"/>
<evidence type="ECO:0000256" key="2">
    <source>
        <dbReference type="ARBA" id="ARBA00012925"/>
    </source>
</evidence>
<reference evidence="10 11" key="1">
    <citation type="submission" date="2011-10" db="EMBL/GenBank/DDBJ databases">
        <authorList>
            <person name="Genoscope - CEA"/>
        </authorList>
    </citation>
    <scope>NUCLEOTIDE SEQUENCE [LARGE SCALE GENOMIC DNA]</scope>
    <source>
        <strain evidence="10 11">RCC 1105</strain>
    </source>
</reference>
<comment type="function">
    <text evidence="8">Reversible hydration of carbon dioxide.</text>
</comment>
<dbReference type="OrthoDB" id="10248475at2759"/>
<evidence type="ECO:0000313" key="11">
    <source>
        <dbReference type="Proteomes" id="UP000198341"/>
    </source>
</evidence>
<dbReference type="GO" id="GO:0004089">
    <property type="term" value="F:carbonate dehydratase activity"/>
    <property type="evidence" value="ECO:0007669"/>
    <property type="project" value="UniProtKB-UniRule"/>
</dbReference>
<evidence type="ECO:0000313" key="10">
    <source>
        <dbReference type="EMBL" id="CCO19909.1"/>
    </source>
</evidence>
<keyword evidence="3 7" id="KW-0479">Metal-binding</keyword>
<evidence type="ECO:0000256" key="5">
    <source>
        <dbReference type="ARBA" id="ARBA00023239"/>
    </source>
</evidence>
<evidence type="ECO:0000256" key="7">
    <source>
        <dbReference type="PIRSR" id="PIRSR601765-1"/>
    </source>
</evidence>
<dbReference type="GO" id="GO:0008270">
    <property type="term" value="F:zinc ion binding"/>
    <property type="evidence" value="ECO:0007669"/>
    <property type="project" value="UniProtKB-UniRule"/>
</dbReference>
<dbReference type="SMART" id="SM00947">
    <property type="entry name" value="Pro_CA"/>
    <property type="match status" value="1"/>
</dbReference>
<evidence type="ECO:0000256" key="1">
    <source>
        <dbReference type="ARBA" id="ARBA00006217"/>
    </source>
</evidence>
<evidence type="ECO:0000256" key="9">
    <source>
        <dbReference type="SAM" id="MobiDB-lite"/>
    </source>
</evidence>
<dbReference type="Pfam" id="PF00484">
    <property type="entry name" value="Pro_CA"/>
    <property type="match status" value="1"/>
</dbReference>
<gene>
    <name evidence="10" type="ordered locus">Bathy15g01930</name>
</gene>
<evidence type="ECO:0000256" key="8">
    <source>
        <dbReference type="RuleBase" id="RU003956"/>
    </source>
</evidence>
<keyword evidence="5 8" id="KW-0456">Lyase</keyword>
<dbReference type="InterPro" id="IPR036874">
    <property type="entry name" value="Carbonic_anhydrase_sf"/>
</dbReference>
<keyword evidence="11" id="KW-1185">Reference proteome</keyword>
<evidence type="ECO:0000256" key="3">
    <source>
        <dbReference type="ARBA" id="ARBA00022723"/>
    </source>
</evidence>
<evidence type="ECO:0000256" key="4">
    <source>
        <dbReference type="ARBA" id="ARBA00022833"/>
    </source>
</evidence>
<sequence>MVAPASNDDDDDTNTTKGEDVIDRLLVGYKRFRREKLTKRLDSKLKTLSREGQRGCKVLCVSCCDSRYDPTLVFNADPGEIFTVRNVANVIPRFVKHEDKTAETAHHGTCAAIEYAVKSLKVEAIVVLGHAQCGGCAHALSLFSEPEEAKVEKKDADVDEDDDGSGYVDAWCGLLKESVKRVCSEYDKDERLRQLEHENVRQSVENVKTFPFVRDRIAKGELKVRGGFFTIFSGGLCVMDEETKVFERIKDDDEHTLESEEEKAASKAAPEVGGEKDDDENVDPPPRSVVDDNKSNKRQKKK</sequence>
<feature type="binding site" evidence="7">
    <location>
        <position position="130"/>
    </location>
    <ligand>
        <name>Zn(2+)</name>
        <dbReference type="ChEBI" id="CHEBI:29105"/>
    </ligand>
</feature>
<dbReference type="AlphaFoldDB" id="K8EPR9"/>
<dbReference type="eggNOG" id="KOG1578">
    <property type="taxonomic scope" value="Eukaryota"/>
</dbReference>
<comment type="cofactor">
    <cofactor evidence="7">
        <name>Zn(2+)</name>
        <dbReference type="ChEBI" id="CHEBI:29105"/>
    </cofactor>
    <text evidence="7">Binds 1 zinc ion per subunit.</text>
</comment>
<dbReference type="GO" id="GO:0015976">
    <property type="term" value="P:carbon utilization"/>
    <property type="evidence" value="ECO:0007669"/>
    <property type="project" value="InterPro"/>
</dbReference>
<keyword evidence="4 7" id="KW-0862">Zinc</keyword>
<dbReference type="GeneID" id="19011473"/>
<feature type="region of interest" description="Disordered" evidence="9">
    <location>
        <begin position="251"/>
        <end position="302"/>
    </location>
</feature>
<feature type="binding site" evidence="7">
    <location>
        <position position="63"/>
    </location>
    <ligand>
        <name>Zn(2+)</name>
        <dbReference type="ChEBI" id="CHEBI:29105"/>
    </ligand>
</feature>
<evidence type="ECO:0000256" key="6">
    <source>
        <dbReference type="ARBA" id="ARBA00048348"/>
    </source>
</evidence>
<dbReference type="InterPro" id="IPR015892">
    <property type="entry name" value="Carbonic_anhydrase_CS"/>
</dbReference>
<comment type="catalytic activity">
    <reaction evidence="6 8">
        <text>hydrogencarbonate + H(+) = CO2 + H2O</text>
        <dbReference type="Rhea" id="RHEA:10748"/>
        <dbReference type="ChEBI" id="CHEBI:15377"/>
        <dbReference type="ChEBI" id="CHEBI:15378"/>
        <dbReference type="ChEBI" id="CHEBI:16526"/>
        <dbReference type="ChEBI" id="CHEBI:17544"/>
        <dbReference type="EC" id="4.2.1.1"/>
    </reaction>
</comment>
<feature type="binding site" evidence="7">
    <location>
        <position position="65"/>
    </location>
    <ligand>
        <name>Zn(2+)</name>
        <dbReference type="ChEBI" id="CHEBI:29105"/>
    </ligand>
</feature>
<dbReference type="KEGG" id="bpg:Bathy15g01930"/>
<feature type="compositionally biased region" description="Basic and acidic residues" evidence="9">
    <location>
        <begin position="251"/>
        <end position="265"/>
    </location>
</feature>
<dbReference type="EMBL" id="FO082264">
    <property type="protein sequence ID" value="CCO19909.1"/>
    <property type="molecule type" value="Genomic_DNA"/>
</dbReference>
<dbReference type="SUPFAM" id="SSF53056">
    <property type="entry name" value="beta-carbonic anhydrase, cab"/>
    <property type="match status" value="1"/>
</dbReference>
<dbReference type="PANTHER" id="PTHR11002">
    <property type="entry name" value="CARBONIC ANHYDRASE"/>
    <property type="match status" value="1"/>
</dbReference>
<protein>
    <recommendedName>
        <fullName evidence="2 8">Carbonic anhydrase</fullName>
        <ecNumber evidence="2 8">4.2.1.1</ecNumber>
    </recommendedName>
    <alternativeName>
        <fullName evidence="8">Carbonate dehydratase</fullName>
    </alternativeName>
</protein>
<dbReference type="RefSeq" id="XP_007508823.1">
    <property type="nucleotide sequence ID" value="XM_007508761.1"/>
</dbReference>
<dbReference type="Proteomes" id="UP000198341">
    <property type="component" value="Chromosome 15"/>
</dbReference>
<dbReference type="STRING" id="41875.K8EPR9"/>
<dbReference type="PANTHER" id="PTHR11002:SF76">
    <property type="entry name" value="CARBONIC ANHYDRASE"/>
    <property type="match status" value="1"/>
</dbReference>
<name>K8EPR9_9CHLO</name>
<comment type="similarity">
    <text evidence="1 8">Belongs to the beta-class carbonic anhydrase family.</text>
</comment>
<dbReference type="Gene3D" id="3.40.1050.10">
    <property type="entry name" value="Carbonic anhydrase"/>
    <property type="match status" value="1"/>
</dbReference>
<dbReference type="PROSITE" id="PS00705">
    <property type="entry name" value="PROK_CO2_ANHYDRASE_2"/>
    <property type="match status" value="1"/>
</dbReference>
<proteinExistence type="inferred from homology"/>
<dbReference type="InterPro" id="IPR001765">
    <property type="entry name" value="Carbonic_anhydrase"/>
</dbReference>